<dbReference type="PANTHER" id="PTHR43917:SF8">
    <property type="entry name" value="GH16740P-RELATED"/>
    <property type="match status" value="1"/>
</dbReference>
<dbReference type="GO" id="GO:0006749">
    <property type="term" value="P:glutathione metabolic process"/>
    <property type="evidence" value="ECO:0007669"/>
    <property type="project" value="TreeGrafter"/>
</dbReference>
<dbReference type="Gene3D" id="3.40.30.10">
    <property type="entry name" value="Glutaredoxin"/>
    <property type="match status" value="1"/>
</dbReference>
<dbReference type="Gene3D" id="1.20.1050.10">
    <property type="match status" value="1"/>
</dbReference>
<dbReference type="InterPro" id="IPR051369">
    <property type="entry name" value="GST_Theta"/>
</dbReference>
<dbReference type="PROSITE" id="PS50404">
    <property type="entry name" value="GST_NTER"/>
    <property type="match status" value="1"/>
</dbReference>
<dbReference type="GO" id="GO:0005737">
    <property type="term" value="C:cytoplasm"/>
    <property type="evidence" value="ECO:0007669"/>
    <property type="project" value="TreeGrafter"/>
</dbReference>
<dbReference type="GO" id="GO:0004364">
    <property type="term" value="F:glutathione transferase activity"/>
    <property type="evidence" value="ECO:0007669"/>
    <property type="project" value="TreeGrafter"/>
</dbReference>
<dbReference type="InterPro" id="IPR036282">
    <property type="entry name" value="Glutathione-S-Trfase_C_sf"/>
</dbReference>
<dbReference type="InterPro" id="IPR004045">
    <property type="entry name" value="Glutathione_S-Trfase_N"/>
</dbReference>
<dbReference type="EnsemblMetazoa" id="PPAI000341-RA">
    <property type="protein sequence ID" value="PPAI000341-PA"/>
    <property type="gene ID" value="PPAI000341"/>
</dbReference>
<dbReference type="VEuPathDB" id="VectorBase:PPAI000341"/>
<organism evidence="1 2">
    <name type="scientific">Phlebotomus papatasi</name>
    <name type="common">Sandfly</name>
    <dbReference type="NCBI Taxonomy" id="29031"/>
    <lineage>
        <taxon>Eukaryota</taxon>
        <taxon>Metazoa</taxon>
        <taxon>Ecdysozoa</taxon>
        <taxon>Arthropoda</taxon>
        <taxon>Hexapoda</taxon>
        <taxon>Insecta</taxon>
        <taxon>Pterygota</taxon>
        <taxon>Neoptera</taxon>
        <taxon>Endopterygota</taxon>
        <taxon>Diptera</taxon>
        <taxon>Nematocera</taxon>
        <taxon>Psychodoidea</taxon>
        <taxon>Psychodidae</taxon>
        <taxon>Phlebotomus</taxon>
        <taxon>Phlebotomus</taxon>
    </lineage>
</organism>
<dbReference type="SUPFAM" id="SSF47616">
    <property type="entry name" value="GST C-terminal domain-like"/>
    <property type="match status" value="1"/>
</dbReference>
<sequence>MSSISFKFYYDLLSPPSRALITFFRVANIPAEPIPIALRKGKLAFGVLGEHLTEKYRKEVSRFPTLPCINDNGFRLSESVAIVRYLKNTRGFDDFWYPEDPKAQALVDEYLSWTHNNIRMTSGLYFITKWRTPILTGQKADEKEVALVLATMKWTLHAVKIATWTPRLWLISTTR</sequence>
<keyword evidence="2" id="KW-1185">Reference proteome</keyword>
<proteinExistence type="predicted"/>
<accession>A0A1B0CZ19</accession>
<dbReference type="Proteomes" id="UP000092462">
    <property type="component" value="Unassembled WGS sequence"/>
</dbReference>
<dbReference type="VEuPathDB" id="VectorBase:PPAPM1_008985"/>
<evidence type="ECO:0000313" key="1">
    <source>
        <dbReference type="EnsemblMetazoa" id="PPAI000341-PA"/>
    </source>
</evidence>
<dbReference type="InterPro" id="IPR036249">
    <property type="entry name" value="Thioredoxin-like_sf"/>
</dbReference>
<dbReference type="AlphaFoldDB" id="A0A1B0CZ19"/>
<evidence type="ECO:0000313" key="2">
    <source>
        <dbReference type="Proteomes" id="UP000092462"/>
    </source>
</evidence>
<dbReference type="SUPFAM" id="SSF52833">
    <property type="entry name" value="Thioredoxin-like"/>
    <property type="match status" value="1"/>
</dbReference>
<reference evidence="1" key="1">
    <citation type="submission" date="2022-08" db="UniProtKB">
        <authorList>
            <consortium name="EnsemblMetazoa"/>
        </authorList>
    </citation>
    <scope>IDENTIFICATION</scope>
    <source>
        <strain evidence="1">Israel</strain>
    </source>
</reference>
<protein>
    <submittedName>
        <fullName evidence="1">Uncharacterized protein</fullName>
    </submittedName>
</protein>
<name>A0A1B0CZ19_PHLPP</name>
<dbReference type="PANTHER" id="PTHR43917">
    <property type="match status" value="1"/>
</dbReference>
<dbReference type="EMBL" id="AJVK01020573">
    <property type="status" value="NOT_ANNOTATED_CDS"/>
    <property type="molecule type" value="Genomic_DNA"/>
</dbReference>